<dbReference type="InterPro" id="IPR058792">
    <property type="entry name" value="Beta-barrel_RND_2"/>
</dbReference>
<dbReference type="Gene3D" id="2.40.30.170">
    <property type="match status" value="1"/>
</dbReference>
<dbReference type="GO" id="GO:0015562">
    <property type="term" value="F:efflux transmembrane transporter activity"/>
    <property type="evidence" value="ECO:0007669"/>
    <property type="project" value="TreeGrafter"/>
</dbReference>
<reference evidence="7" key="1">
    <citation type="submission" date="2020-09" db="EMBL/GenBank/DDBJ databases">
        <title>Genome seq and assembly of Limnohabitants sp.</title>
        <authorList>
            <person name="Chhetri G."/>
        </authorList>
    </citation>
    <scope>NUCLEOTIDE SEQUENCE</scope>
    <source>
        <strain evidence="7">JUR4</strain>
    </source>
</reference>
<feature type="coiled-coil region" evidence="2">
    <location>
        <begin position="102"/>
        <end position="153"/>
    </location>
</feature>
<evidence type="ECO:0000256" key="2">
    <source>
        <dbReference type="SAM" id="Coils"/>
    </source>
</evidence>
<evidence type="ECO:0000259" key="6">
    <source>
        <dbReference type="Pfam" id="PF25954"/>
    </source>
</evidence>
<evidence type="ECO:0000313" key="8">
    <source>
        <dbReference type="Proteomes" id="UP000647424"/>
    </source>
</evidence>
<evidence type="ECO:0000256" key="1">
    <source>
        <dbReference type="ARBA" id="ARBA00009477"/>
    </source>
</evidence>
<name>A0A927FGN4_9BURK</name>
<keyword evidence="2" id="KW-0175">Coiled coil</keyword>
<dbReference type="InterPro" id="IPR006143">
    <property type="entry name" value="RND_pump_MFP"/>
</dbReference>
<keyword evidence="3" id="KW-0732">Signal</keyword>
<dbReference type="SUPFAM" id="SSF111369">
    <property type="entry name" value="HlyD-like secretion proteins"/>
    <property type="match status" value="1"/>
</dbReference>
<dbReference type="Pfam" id="PF25917">
    <property type="entry name" value="BSH_RND"/>
    <property type="match status" value="1"/>
</dbReference>
<dbReference type="Gene3D" id="1.10.287.470">
    <property type="entry name" value="Helix hairpin bin"/>
    <property type="match status" value="1"/>
</dbReference>
<dbReference type="NCBIfam" id="TIGR01730">
    <property type="entry name" value="RND_mfp"/>
    <property type="match status" value="1"/>
</dbReference>
<feature type="domain" description="Multidrug resistance protein MdtA-like alpha-helical hairpin" evidence="4">
    <location>
        <begin position="98"/>
        <end position="160"/>
    </location>
</feature>
<evidence type="ECO:0000259" key="4">
    <source>
        <dbReference type="Pfam" id="PF25876"/>
    </source>
</evidence>
<dbReference type="InterPro" id="IPR058624">
    <property type="entry name" value="MdtA-like_HH"/>
</dbReference>
<dbReference type="GO" id="GO:1990281">
    <property type="term" value="C:efflux pump complex"/>
    <property type="evidence" value="ECO:0007669"/>
    <property type="project" value="TreeGrafter"/>
</dbReference>
<organism evidence="7 8">
    <name type="scientific">Limnohabitans radicicola</name>
    <dbReference type="NCBI Taxonomy" id="2771427"/>
    <lineage>
        <taxon>Bacteria</taxon>
        <taxon>Pseudomonadati</taxon>
        <taxon>Pseudomonadota</taxon>
        <taxon>Betaproteobacteria</taxon>
        <taxon>Burkholderiales</taxon>
        <taxon>Comamonadaceae</taxon>
        <taxon>Limnohabitans</taxon>
    </lineage>
</organism>
<dbReference type="PANTHER" id="PTHR30469:SF18">
    <property type="entry name" value="RESISTANCE-NODULATION-CELL DIVISION (RND) EFFLUX MEMBRANE FUSION PROTEIN-RELATED"/>
    <property type="match status" value="1"/>
</dbReference>
<evidence type="ECO:0000259" key="5">
    <source>
        <dbReference type="Pfam" id="PF25917"/>
    </source>
</evidence>
<dbReference type="InterPro" id="IPR058625">
    <property type="entry name" value="MdtA-like_BSH"/>
</dbReference>
<dbReference type="Gene3D" id="2.40.420.20">
    <property type="match status" value="1"/>
</dbReference>
<sequence length="355" mass="36892">MQRSFVLTSLAAVVMLCMQAEAPAAEPAALKVIAVDSSASQAANRLDGVVEAVRQTTLSTQVAGAVVALNVKAGDTVRAGQELLRIDARAAQQGVVGASAQVDAAQANLTVASQELERQKQLLQKQYISQAAFERAQAQWDAARAQLKALQAQTQAAQTQSGFFVLNAPYAGVVSEVSVTLGDMAMPGRALVTMHDPSALRVTAAVPQALLAAVNAQAKAVRYELPGVAGHSSPQLPQQVQVLPAVDPVTHTGQIRLNLPAGTPGLAPGLFARVWLPVAGAGQGAQAGADRMYLPTSAIVRRAEMTGVYVINAQGQPSLRQVRLGQVSGDRVEVLSGLRKDDKVAAEPQLAGAAR</sequence>
<protein>
    <submittedName>
        <fullName evidence="7">Efflux RND transporter periplasmic adaptor subunit</fullName>
    </submittedName>
</protein>
<dbReference type="Gene3D" id="2.40.50.100">
    <property type="match status" value="1"/>
</dbReference>
<dbReference type="Proteomes" id="UP000647424">
    <property type="component" value="Unassembled WGS sequence"/>
</dbReference>
<feature type="domain" description="CusB-like beta-barrel" evidence="6">
    <location>
        <begin position="202"/>
        <end position="275"/>
    </location>
</feature>
<evidence type="ECO:0000256" key="3">
    <source>
        <dbReference type="SAM" id="SignalP"/>
    </source>
</evidence>
<proteinExistence type="inferred from homology"/>
<feature type="chain" id="PRO_5036812507" evidence="3">
    <location>
        <begin position="25"/>
        <end position="355"/>
    </location>
</feature>
<feature type="signal peptide" evidence="3">
    <location>
        <begin position="1"/>
        <end position="24"/>
    </location>
</feature>
<gene>
    <name evidence="7" type="ORF">IC609_08870</name>
</gene>
<dbReference type="RefSeq" id="WP_191819146.1">
    <property type="nucleotide sequence ID" value="NZ_JACYFT010000002.1"/>
</dbReference>
<keyword evidence="8" id="KW-1185">Reference proteome</keyword>
<evidence type="ECO:0000313" key="7">
    <source>
        <dbReference type="EMBL" id="MBD8050656.1"/>
    </source>
</evidence>
<feature type="domain" description="Multidrug resistance protein MdtA-like barrel-sandwich hybrid" evidence="5">
    <location>
        <begin position="54"/>
        <end position="190"/>
    </location>
</feature>
<comment type="caution">
    <text evidence="7">The sequence shown here is derived from an EMBL/GenBank/DDBJ whole genome shotgun (WGS) entry which is preliminary data.</text>
</comment>
<dbReference type="PANTHER" id="PTHR30469">
    <property type="entry name" value="MULTIDRUG RESISTANCE PROTEIN MDTA"/>
    <property type="match status" value="1"/>
</dbReference>
<dbReference type="AlphaFoldDB" id="A0A927FGN4"/>
<accession>A0A927FGN4</accession>
<dbReference type="Pfam" id="PF25954">
    <property type="entry name" value="Beta-barrel_RND_2"/>
    <property type="match status" value="1"/>
</dbReference>
<dbReference type="Pfam" id="PF25876">
    <property type="entry name" value="HH_MFP_RND"/>
    <property type="match status" value="1"/>
</dbReference>
<dbReference type="EMBL" id="JACYFT010000002">
    <property type="protein sequence ID" value="MBD8050656.1"/>
    <property type="molecule type" value="Genomic_DNA"/>
</dbReference>
<comment type="similarity">
    <text evidence="1">Belongs to the membrane fusion protein (MFP) (TC 8.A.1) family.</text>
</comment>